<dbReference type="InterPro" id="IPR001296">
    <property type="entry name" value="Glyco_trans_1"/>
</dbReference>
<evidence type="ECO:0000313" key="2">
    <source>
        <dbReference type="EMBL" id="QKD02527.1"/>
    </source>
</evidence>
<accession>A0A6M7WKD3</accession>
<dbReference type="SUPFAM" id="SSF53756">
    <property type="entry name" value="UDP-Glycosyltransferase/glycogen phosphorylase"/>
    <property type="match status" value="1"/>
</dbReference>
<evidence type="ECO:0000259" key="1">
    <source>
        <dbReference type="Pfam" id="PF00534"/>
    </source>
</evidence>
<protein>
    <submittedName>
        <fullName evidence="2">Glycosyltransferase</fullName>
    </submittedName>
</protein>
<reference evidence="2 3" key="1">
    <citation type="submission" date="2018-10" db="EMBL/GenBank/DDBJ databases">
        <authorList>
            <person name="Perry B.J."/>
            <person name="Sullivan J.T."/>
            <person name="Murphy R.J.T."/>
            <person name="Ramsay J.P."/>
            <person name="Ronson C.W."/>
        </authorList>
    </citation>
    <scope>NUCLEOTIDE SEQUENCE [LARGE SCALE GENOMIC DNA]</scope>
    <source>
        <strain evidence="2 3">R88b</strain>
    </source>
</reference>
<feature type="domain" description="Glycosyl transferase family 1" evidence="1">
    <location>
        <begin position="180"/>
        <end position="333"/>
    </location>
</feature>
<organism evidence="2 3">
    <name type="scientific">Mesorhizobium loti R88b</name>
    <dbReference type="NCBI Taxonomy" id="935548"/>
    <lineage>
        <taxon>Bacteria</taxon>
        <taxon>Pseudomonadati</taxon>
        <taxon>Pseudomonadota</taxon>
        <taxon>Alphaproteobacteria</taxon>
        <taxon>Hyphomicrobiales</taxon>
        <taxon>Phyllobacteriaceae</taxon>
        <taxon>Mesorhizobium</taxon>
    </lineage>
</organism>
<dbReference type="GO" id="GO:0016757">
    <property type="term" value="F:glycosyltransferase activity"/>
    <property type="evidence" value="ECO:0007669"/>
    <property type="project" value="InterPro"/>
</dbReference>
<gene>
    <name evidence="2" type="ORF">EB235_14305</name>
</gene>
<dbReference type="InterPro" id="IPR050194">
    <property type="entry name" value="Glycosyltransferase_grp1"/>
</dbReference>
<dbReference type="PANTHER" id="PTHR45947">
    <property type="entry name" value="SULFOQUINOVOSYL TRANSFERASE SQD2"/>
    <property type="match status" value="1"/>
</dbReference>
<proteinExistence type="predicted"/>
<dbReference type="RefSeq" id="WP_027030367.1">
    <property type="nucleotide sequence ID" value="NZ_CP033367.1"/>
</dbReference>
<dbReference type="CDD" id="cd03801">
    <property type="entry name" value="GT4_PimA-like"/>
    <property type="match status" value="1"/>
</dbReference>
<keyword evidence="2" id="KW-0808">Transferase</keyword>
<dbReference type="Gene3D" id="3.40.50.2000">
    <property type="entry name" value="Glycogen Phosphorylase B"/>
    <property type="match status" value="2"/>
</dbReference>
<evidence type="ECO:0000313" key="3">
    <source>
        <dbReference type="Proteomes" id="UP000503017"/>
    </source>
</evidence>
<dbReference type="Pfam" id="PF00534">
    <property type="entry name" value="Glycos_transf_1"/>
    <property type="match status" value="1"/>
</dbReference>
<dbReference type="Proteomes" id="UP000503017">
    <property type="component" value="Chromosome"/>
</dbReference>
<dbReference type="EMBL" id="CP033367">
    <property type="protein sequence ID" value="QKD02527.1"/>
    <property type="molecule type" value="Genomic_DNA"/>
</dbReference>
<name>A0A6M7WKD3_RHILI</name>
<dbReference type="PANTHER" id="PTHR45947:SF3">
    <property type="entry name" value="SULFOQUINOVOSYL TRANSFERASE SQD2"/>
    <property type="match status" value="1"/>
</dbReference>
<sequence length="367" mass="40279">MRLGIAISNLSAYGGLQRDCLSISRNIVAAGHDVTILTTEIRGSIANPGCSIRIIEANNRTNPGRDLALGTALKAHRANFDRMIGFNKLPMLDIYYSGDRSYAKIKKGAWRSFSPRYRTQMRLEELCFAPGSHTRLIMLTERQQDEYQSVWKTPEKRFRRISPNLDSARRMPHLRTDGTRERIRAELGIAPNTKVWLSIGSSAWVKGFDRAAAALDAFPDTIWAVVGVLPSSDMGSRLLQNVAARARGRAKMLGIRQDIPAIMAAADVLIHPARIETTGTVIVEALANGLPVITTDTCGFAPFVEKADAGVVITGSCSYRNLVEAVAKARESGQLEVWSSRAEVFGSDPSLSLGHEEAARLFVGELW</sequence>
<dbReference type="AlphaFoldDB" id="A0A6M7WKD3"/>